<dbReference type="PANTHER" id="PTHR35004">
    <property type="entry name" value="TRANSPOSASE RV3428C-RELATED"/>
    <property type="match status" value="1"/>
</dbReference>
<dbReference type="EMBL" id="JBHTKJ010000007">
    <property type="protein sequence ID" value="MFD1037196.1"/>
    <property type="molecule type" value="Genomic_DNA"/>
</dbReference>
<dbReference type="PANTHER" id="PTHR35004:SF8">
    <property type="entry name" value="TRANSPOSASE RV3428C-RELATED"/>
    <property type="match status" value="1"/>
</dbReference>
<accession>A0ABW3LIS5</accession>
<proteinExistence type="predicted"/>
<dbReference type="Pfam" id="PF22483">
    <property type="entry name" value="Mu-transpos_C_2"/>
    <property type="match status" value="1"/>
</dbReference>
<protein>
    <recommendedName>
        <fullName evidence="1">Transposase for insertion sequence element IS21-like C-terminal domain-containing protein</fullName>
    </recommendedName>
</protein>
<comment type="caution">
    <text evidence="2">The sequence shown here is derived from an EMBL/GenBank/DDBJ whole genome shotgun (WGS) entry which is preliminary data.</text>
</comment>
<reference evidence="3" key="1">
    <citation type="journal article" date="2019" name="Int. J. Syst. Evol. Microbiol.">
        <title>The Global Catalogue of Microorganisms (GCM) 10K type strain sequencing project: providing services to taxonomists for standard genome sequencing and annotation.</title>
        <authorList>
            <consortium name="The Broad Institute Genomics Platform"/>
            <consortium name="The Broad Institute Genome Sequencing Center for Infectious Disease"/>
            <person name="Wu L."/>
            <person name="Ma J."/>
        </authorList>
    </citation>
    <scope>NUCLEOTIDE SEQUENCE [LARGE SCALE GENOMIC DNA]</scope>
    <source>
        <strain evidence="3">CCUG 56754</strain>
    </source>
</reference>
<sequence>MYEEEEKSYLQQLPHTLYKLTEWKSAKVQVERIYYSVPYDYVRQHVDVRLTTDLIEVYFKEARIASHKRLNGEIGQLSTNTEHMPDNHRLYLEHNPENNREWAETIGSSMVQFCFMYIEYEC</sequence>
<evidence type="ECO:0000313" key="2">
    <source>
        <dbReference type="EMBL" id="MFD1037196.1"/>
    </source>
</evidence>
<gene>
    <name evidence="2" type="ORF">ACFQ3N_01980</name>
</gene>
<feature type="domain" description="Transposase for insertion sequence element IS21-like C-terminal" evidence="1">
    <location>
        <begin position="27"/>
        <end position="72"/>
    </location>
</feature>
<keyword evidence="3" id="KW-1185">Reference proteome</keyword>
<evidence type="ECO:0000313" key="3">
    <source>
        <dbReference type="Proteomes" id="UP001597040"/>
    </source>
</evidence>
<dbReference type="RefSeq" id="WP_390359054.1">
    <property type="nucleotide sequence ID" value="NZ_JBHTKJ010000007.1"/>
</dbReference>
<dbReference type="Proteomes" id="UP001597040">
    <property type="component" value="Unassembled WGS sequence"/>
</dbReference>
<organism evidence="2 3">
    <name type="scientific">Virgibacillus byunsanensis</name>
    <dbReference type="NCBI Taxonomy" id="570945"/>
    <lineage>
        <taxon>Bacteria</taxon>
        <taxon>Bacillati</taxon>
        <taxon>Bacillota</taxon>
        <taxon>Bacilli</taxon>
        <taxon>Bacillales</taxon>
        <taxon>Bacillaceae</taxon>
        <taxon>Virgibacillus</taxon>
    </lineage>
</organism>
<name>A0ABW3LIS5_9BACI</name>
<dbReference type="InterPro" id="IPR054353">
    <property type="entry name" value="IstA-like_C"/>
</dbReference>
<evidence type="ECO:0000259" key="1">
    <source>
        <dbReference type="Pfam" id="PF22483"/>
    </source>
</evidence>